<proteinExistence type="predicted"/>
<feature type="transmembrane region" description="Helical" evidence="2">
    <location>
        <begin position="462"/>
        <end position="483"/>
    </location>
</feature>
<feature type="transmembrane region" description="Helical" evidence="2">
    <location>
        <begin position="14"/>
        <end position="36"/>
    </location>
</feature>
<evidence type="ECO:0008006" key="5">
    <source>
        <dbReference type="Google" id="ProtNLM"/>
    </source>
</evidence>
<evidence type="ECO:0000313" key="3">
    <source>
        <dbReference type="EMBL" id="KAH6697449.1"/>
    </source>
</evidence>
<feature type="compositionally biased region" description="Basic and acidic residues" evidence="1">
    <location>
        <begin position="532"/>
        <end position="551"/>
    </location>
</feature>
<feature type="transmembrane region" description="Helical" evidence="2">
    <location>
        <begin position="210"/>
        <end position="229"/>
    </location>
</feature>
<dbReference type="PANTHER" id="PTHR42101">
    <property type="entry name" value="CHROMOSOME 16, WHOLE GENOME SHOTGUN SEQUENCE"/>
    <property type="match status" value="1"/>
</dbReference>
<keyword evidence="2" id="KW-1133">Transmembrane helix</keyword>
<feature type="transmembrane region" description="Helical" evidence="2">
    <location>
        <begin position="429"/>
        <end position="450"/>
    </location>
</feature>
<feature type="transmembrane region" description="Helical" evidence="2">
    <location>
        <begin position="78"/>
        <end position="99"/>
    </location>
</feature>
<keyword evidence="2" id="KW-0472">Membrane</keyword>
<name>A0A9P8VLI1_9PEZI</name>
<feature type="transmembrane region" description="Helical" evidence="2">
    <location>
        <begin position="175"/>
        <end position="198"/>
    </location>
</feature>
<keyword evidence="2" id="KW-0812">Transmembrane</keyword>
<gene>
    <name evidence="3" type="ORF">F5X68DRAFT_238875</name>
</gene>
<feature type="transmembrane region" description="Helical" evidence="2">
    <location>
        <begin position="140"/>
        <end position="163"/>
    </location>
</feature>
<dbReference type="AlphaFoldDB" id="A0A9P8VLI1"/>
<comment type="caution">
    <text evidence="3">The sequence shown here is derived from an EMBL/GenBank/DDBJ whole genome shotgun (WGS) entry which is preliminary data.</text>
</comment>
<sequence length="593" mass="66408">MDRLNQQMETINGLSAYAGFFSLLWTTWFLTSAYDVRFVTDSIFERCCRAVHLGVLVGFVTVSPNFNLARQDSQVFQTFSLILMVSRMCLGIEYGSIFLQAWKYKKTRWQLATMSGLNFFNGFVYLGVSFRFSPDNPRLFFSWYAVCAVELITVMFIAVTYPILSFQGTPLIRRLSLLTLIIFGEGITVACSNITQVINAQGNSAWTSGTIGTVTACVTITYLAFMLYFDSVSRLQLPPWHQLSWAILHFPLHLALTLFTEGCSQFIIFWKATEVENIIISEWNNLLLEAVEESTQDFSQPFRAWLDEYFDTVPPLYLMYRFQLNDTLDEIATLDGTSLETLRDVVRTGNISAINEATENDSRIKQAVLDWTTMSFVVMNIASAELGLDYYEDELQARGVVGEAASEALGTLDTQLDVSYRGFFRMRVVFQYTFACGGAVIGLFAILSAIGRQEKWTRWAVLRTVINLVIAVCVALVAALTQIGDLPTALFLMTPWVLPPLAILFFLLLVLHHLPEGPFSRCLSVKRWRKSKGESEKREGPEGHVEERDVESANPGAVLSEERIGDAGVSSEGTLVAKDAPTTESSARGSRSG</sequence>
<evidence type="ECO:0000256" key="2">
    <source>
        <dbReference type="SAM" id="Phobius"/>
    </source>
</evidence>
<feature type="region of interest" description="Disordered" evidence="1">
    <location>
        <begin position="532"/>
        <end position="593"/>
    </location>
</feature>
<protein>
    <recommendedName>
        <fullName evidence="5">Transmembrane protein</fullName>
    </recommendedName>
</protein>
<dbReference type="OrthoDB" id="3177213at2759"/>
<evidence type="ECO:0000256" key="1">
    <source>
        <dbReference type="SAM" id="MobiDB-lite"/>
    </source>
</evidence>
<dbReference type="Proteomes" id="UP000770015">
    <property type="component" value="Unassembled WGS sequence"/>
</dbReference>
<dbReference type="PANTHER" id="PTHR42101:SF1">
    <property type="entry name" value="LOW TEMPERATURE REQUIREMENT A"/>
    <property type="match status" value="1"/>
</dbReference>
<reference evidence="3" key="1">
    <citation type="journal article" date="2021" name="Nat. Commun.">
        <title>Genetic determinants of endophytism in the Arabidopsis root mycobiome.</title>
        <authorList>
            <person name="Mesny F."/>
            <person name="Miyauchi S."/>
            <person name="Thiergart T."/>
            <person name="Pickel B."/>
            <person name="Atanasova L."/>
            <person name="Karlsson M."/>
            <person name="Huettel B."/>
            <person name="Barry K.W."/>
            <person name="Haridas S."/>
            <person name="Chen C."/>
            <person name="Bauer D."/>
            <person name="Andreopoulos W."/>
            <person name="Pangilinan J."/>
            <person name="LaButti K."/>
            <person name="Riley R."/>
            <person name="Lipzen A."/>
            <person name="Clum A."/>
            <person name="Drula E."/>
            <person name="Henrissat B."/>
            <person name="Kohler A."/>
            <person name="Grigoriev I.V."/>
            <person name="Martin F.M."/>
            <person name="Hacquard S."/>
        </authorList>
    </citation>
    <scope>NUCLEOTIDE SEQUENCE</scope>
    <source>
        <strain evidence="3">MPI-SDFR-AT-0117</strain>
    </source>
</reference>
<feature type="compositionally biased region" description="Polar residues" evidence="1">
    <location>
        <begin position="582"/>
        <end position="593"/>
    </location>
</feature>
<feature type="transmembrane region" description="Helical" evidence="2">
    <location>
        <begin position="111"/>
        <end position="128"/>
    </location>
</feature>
<keyword evidence="4" id="KW-1185">Reference proteome</keyword>
<feature type="transmembrane region" description="Helical" evidence="2">
    <location>
        <begin position="489"/>
        <end position="511"/>
    </location>
</feature>
<organism evidence="3 4">
    <name type="scientific">Plectosphaerella plurivora</name>
    <dbReference type="NCBI Taxonomy" id="936078"/>
    <lineage>
        <taxon>Eukaryota</taxon>
        <taxon>Fungi</taxon>
        <taxon>Dikarya</taxon>
        <taxon>Ascomycota</taxon>
        <taxon>Pezizomycotina</taxon>
        <taxon>Sordariomycetes</taxon>
        <taxon>Hypocreomycetidae</taxon>
        <taxon>Glomerellales</taxon>
        <taxon>Plectosphaerellaceae</taxon>
        <taxon>Plectosphaerella</taxon>
    </lineage>
</organism>
<feature type="transmembrane region" description="Helical" evidence="2">
    <location>
        <begin position="48"/>
        <end position="66"/>
    </location>
</feature>
<evidence type="ECO:0000313" key="4">
    <source>
        <dbReference type="Proteomes" id="UP000770015"/>
    </source>
</evidence>
<dbReference type="EMBL" id="JAGSXJ010000001">
    <property type="protein sequence ID" value="KAH6697449.1"/>
    <property type="molecule type" value="Genomic_DNA"/>
</dbReference>
<accession>A0A9P8VLI1</accession>